<gene>
    <name evidence="1" type="ORF">GA0061071_1122</name>
</gene>
<evidence type="ECO:0008006" key="3">
    <source>
        <dbReference type="Google" id="ProtNLM"/>
    </source>
</evidence>
<protein>
    <recommendedName>
        <fullName evidence="3">Tetratricopeptide repeat-containing protein</fullName>
    </recommendedName>
</protein>
<dbReference type="AlphaFoldDB" id="A0A1C4DEH5"/>
<sequence length="175" mass="19571">MLFILSIFSVSVAAGGYADKPTAQASELSKKYVMADESAKPSVLQDFDHLARDNPDNVNVIRSYTSILSSRGEYEKAISLLEPVNKARNNPSLLLQECMLKDRINDGDAACYKHVISLSERSGSENMDYLMALFFTDDGRFEAEMKKLAASNPSLSRDFVIFDQDKRQLLLSLYP</sequence>
<evidence type="ECO:0000313" key="1">
    <source>
        <dbReference type="EMBL" id="SCC29749.1"/>
    </source>
</evidence>
<dbReference type="OrthoDB" id="6630955at2"/>
<dbReference type="EMBL" id="FMAY01000012">
    <property type="protein sequence ID" value="SCC29749.1"/>
    <property type="molecule type" value="Genomic_DNA"/>
</dbReference>
<evidence type="ECO:0000313" key="2">
    <source>
        <dbReference type="Proteomes" id="UP000198975"/>
    </source>
</evidence>
<organism evidence="1 2">
    <name type="scientific">Kosakonia oryzendophytica</name>
    <dbReference type="NCBI Taxonomy" id="1005665"/>
    <lineage>
        <taxon>Bacteria</taxon>
        <taxon>Pseudomonadati</taxon>
        <taxon>Pseudomonadota</taxon>
        <taxon>Gammaproteobacteria</taxon>
        <taxon>Enterobacterales</taxon>
        <taxon>Enterobacteriaceae</taxon>
        <taxon>Kosakonia</taxon>
    </lineage>
</organism>
<proteinExistence type="predicted"/>
<keyword evidence="2" id="KW-1185">Reference proteome</keyword>
<name>A0A1C4DEH5_9ENTR</name>
<dbReference type="Proteomes" id="UP000198975">
    <property type="component" value="Unassembled WGS sequence"/>
</dbReference>
<dbReference type="RefSeq" id="WP_088236615.1">
    <property type="nucleotide sequence ID" value="NZ_FMAY01000012.1"/>
</dbReference>
<reference evidence="2" key="1">
    <citation type="submission" date="2016-08" db="EMBL/GenBank/DDBJ databases">
        <authorList>
            <person name="Varghese N."/>
            <person name="Submissions Spin"/>
        </authorList>
    </citation>
    <scope>NUCLEOTIDE SEQUENCE [LARGE SCALE GENOMIC DNA]</scope>
    <source>
        <strain evidence="2">REICA_082</strain>
    </source>
</reference>
<accession>A0A1C4DEH5</accession>